<evidence type="ECO:0000313" key="2">
    <source>
        <dbReference type="EMBL" id="MBW48041.1"/>
    </source>
</evidence>
<sequence length="110" mass="12519">MMIMMIALLLVHCLCVCVGQVQPVPFLFLSSACSASRISPFPHQFTTSGHMQLVTKKKDTHTYKSSDAVCKNGELKVKSLDMVHNYTETSLKAHEGKACQTRNYYYYWSY</sequence>
<proteinExistence type="predicted"/>
<reference evidence="2" key="1">
    <citation type="submission" date="2018-01" db="EMBL/GenBank/DDBJ databases">
        <title>An insight into the sialome of Amazonian anophelines.</title>
        <authorList>
            <person name="Ribeiro J.M."/>
            <person name="Scarpassa V."/>
            <person name="Calvo E."/>
        </authorList>
    </citation>
    <scope>NUCLEOTIDE SEQUENCE</scope>
    <source>
        <tissue evidence="2">Salivary glands</tissue>
    </source>
</reference>
<dbReference type="EMBL" id="GGFK01014720">
    <property type="protein sequence ID" value="MBW48041.1"/>
    <property type="molecule type" value="Transcribed_RNA"/>
</dbReference>
<evidence type="ECO:0000256" key="1">
    <source>
        <dbReference type="SAM" id="SignalP"/>
    </source>
</evidence>
<protein>
    <submittedName>
        <fullName evidence="2">Putative secreted protein</fullName>
    </submittedName>
</protein>
<dbReference type="AlphaFoldDB" id="A0A2M4B4W5"/>
<keyword evidence="1" id="KW-0732">Signal</keyword>
<name>A0A2M4B4W5_9DIPT</name>
<organism evidence="2">
    <name type="scientific">Anopheles triannulatus</name>
    <dbReference type="NCBI Taxonomy" id="58253"/>
    <lineage>
        <taxon>Eukaryota</taxon>
        <taxon>Metazoa</taxon>
        <taxon>Ecdysozoa</taxon>
        <taxon>Arthropoda</taxon>
        <taxon>Hexapoda</taxon>
        <taxon>Insecta</taxon>
        <taxon>Pterygota</taxon>
        <taxon>Neoptera</taxon>
        <taxon>Endopterygota</taxon>
        <taxon>Diptera</taxon>
        <taxon>Nematocera</taxon>
        <taxon>Culicoidea</taxon>
        <taxon>Culicidae</taxon>
        <taxon>Anophelinae</taxon>
        <taxon>Anopheles</taxon>
    </lineage>
</organism>
<feature type="signal peptide" evidence="1">
    <location>
        <begin position="1"/>
        <end position="19"/>
    </location>
</feature>
<feature type="chain" id="PRO_5014649723" evidence="1">
    <location>
        <begin position="20"/>
        <end position="110"/>
    </location>
</feature>
<accession>A0A2M4B4W5</accession>